<feature type="transmembrane region" description="Helical" evidence="9">
    <location>
        <begin position="99"/>
        <end position="122"/>
    </location>
</feature>
<evidence type="ECO:0000256" key="2">
    <source>
        <dbReference type="ARBA" id="ARBA00022448"/>
    </source>
</evidence>
<dbReference type="OrthoDB" id="5878939at2"/>
<proteinExistence type="inferred from homology"/>
<keyword evidence="3" id="KW-1003">Cell membrane</keyword>
<comment type="function">
    <text evidence="9">Part of the tripartite ATP-independent periplasmic (TRAP) transport system.</text>
</comment>
<dbReference type="GO" id="GO:0015740">
    <property type="term" value="P:C4-dicarboxylate transport"/>
    <property type="evidence" value="ECO:0007669"/>
    <property type="project" value="TreeGrafter"/>
</dbReference>
<dbReference type="PANTHER" id="PTHR35011">
    <property type="entry name" value="2,3-DIKETO-L-GULONATE TRAP TRANSPORTER SMALL PERMEASE PROTEIN YIAM"/>
    <property type="match status" value="1"/>
</dbReference>
<dbReference type="PATRIC" id="fig|1280949.3.peg.2235"/>
<accession>A0A069E7Y8</accession>
<dbReference type="AlphaFoldDB" id="A0A069E7Y8"/>
<evidence type="ECO:0000259" key="10">
    <source>
        <dbReference type="Pfam" id="PF04290"/>
    </source>
</evidence>
<keyword evidence="2 9" id="KW-0813">Transport</keyword>
<evidence type="ECO:0000256" key="6">
    <source>
        <dbReference type="ARBA" id="ARBA00022989"/>
    </source>
</evidence>
<comment type="subcellular location">
    <subcellularLocation>
        <location evidence="1 9">Cell inner membrane</location>
        <topology evidence="1 9">Multi-pass membrane protein</topology>
    </subcellularLocation>
</comment>
<dbReference type="RefSeq" id="WP_051596154.1">
    <property type="nucleotide sequence ID" value="NZ_ARYH01000001.1"/>
</dbReference>
<evidence type="ECO:0000256" key="1">
    <source>
        <dbReference type="ARBA" id="ARBA00004429"/>
    </source>
</evidence>
<feature type="domain" description="Tripartite ATP-independent periplasmic transporters DctQ component" evidence="10">
    <location>
        <begin position="34"/>
        <end position="160"/>
    </location>
</feature>
<name>A0A069E7Y8_9PROT</name>
<comment type="similarity">
    <text evidence="8 9">Belongs to the TRAP transporter small permease family.</text>
</comment>
<evidence type="ECO:0000256" key="7">
    <source>
        <dbReference type="ARBA" id="ARBA00023136"/>
    </source>
</evidence>
<evidence type="ECO:0000256" key="8">
    <source>
        <dbReference type="ARBA" id="ARBA00038436"/>
    </source>
</evidence>
<dbReference type="PANTHER" id="PTHR35011:SF2">
    <property type="entry name" value="2,3-DIKETO-L-GULONATE TRAP TRANSPORTER SMALL PERMEASE PROTEIN YIAM"/>
    <property type="match status" value="1"/>
</dbReference>
<reference evidence="11 12" key="1">
    <citation type="journal article" date="2014" name="Antonie Van Leeuwenhoek">
        <title>Hyphomonas beringensis sp. nov. and Hyphomonas chukchiensis sp. nov., isolated from surface seawater of the Bering Sea and Chukchi Sea.</title>
        <authorList>
            <person name="Li C."/>
            <person name="Lai Q."/>
            <person name="Li G."/>
            <person name="Dong C."/>
            <person name="Wang J."/>
            <person name="Liao Y."/>
            <person name="Shao Z."/>
        </authorList>
    </citation>
    <scope>NUCLEOTIDE SEQUENCE [LARGE SCALE GENOMIC DNA]</scope>
    <source>
        <strain evidence="11 12">MHS-3</strain>
    </source>
</reference>
<evidence type="ECO:0000313" key="11">
    <source>
        <dbReference type="EMBL" id="KCZ86193.1"/>
    </source>
</evidence>
<dbReference type="STRING" id="1280949.HAD_10920"/>
<dbReference type="GO" id="GO:0005886">
    <property type="term" value="C:plasma membrane"/>
    <property type="evidence" value="ECO:0007669"/>
    <property type="project" value="UniProtKB-SubCell"/>
</dbReference>
<dbReference type="InterPro" id="IPR007387">
    <property type="entry name" value="TRAP_DctQ"/>
</dbReference>
<protein>
    <recommendedName>
        <fullName evidence="9">TRAP transporter small permease protein</fullName>
    </recommendedName>
</protein>
<feature type="transmembrane region" description="Helical" evidence="9">
    <location>
        <begin position="60"/>
        <end position="79"/>
    </location>
</feature>
<dbReference type="eggNOG" id="COG3090">
    <property type="taxonomic scope" value="Bacteria"/>
</dbReference>
<evidence type="ECO:0000256" key="5">
    <source>
        <dbReference type="ARBA" id="ARBA00022692"/>
    </source>
</evidence>
<keyword evidence="4 9" id="KW-0997">Cell inner membrane</keyword>
<sequence>MSEAPGEFNAFLINADRRLNTGLLWAASGLLSLMVLLVMIQIVARYVLQDAPAWTEEGARYCMVWSALLAATCAFYEGADPALIKVDAGSPPALQKARSWLRFMCVLVFSGTLLVYSPGMILRSALRQSEALGVNLALVTMVVPVFALVILFHAFVQILTGRAAERRVT</sequence>
<keyword evidence="6 9" id="KW-1133">Transmembrane helix</keyword>
<gene>
    <name evidence="11" type="ORF">HAD_10920</name>
</gene>
<keyword evidence="7 9" id="KW-0472">Membrane</keyword>
<feature type="transmembrane region" description="Helical" evidence="9">
    <location>
        <begin position="23"/>
        <end position="48"/>
    </location>
</feature>
<comment type="subunit">
    <text evidence="9">The complex comprises the extracytoplasmic solute receptor protein and the two transmembrane proteins.</text>
</comment>
<organism evidence="11 12">
    <name type="scientific">Hyphomonas adhaerens MHS-3</name>
    <dbReference type="NCBI Taxonomy" id="1280949"/>
    <lineage>
        <taxon>Bacteria</taxon>
        <taxon>Pseudomonadati</taxon>
        <taxon>Pseudomonadota</taxon>
        <taxon>Alphaproteobacteria</taxon>
        <taxon>Hyphomonadales</taxon>
        <taxon>Hyphomonadaceae</taxon>
        <taxon>Hyphomonas</taxon>
    </lineage>
</organism>
<evidence type="ECO:0000256" key="3">
    <source>
        <dbReference type="ARBA" id="ARBA00022475"/>
    </source>
</evidence>
<evidence type="ECO:0000256" key="4">
    <source>
        <dbReference type="ARBA" id="ARBA00022519"/>
    </source>
</evidence>
<dbReference type="Pfam" id="PF04290">
    <property type="entry name" value="DctQ"/>
    <property type="match status" value="1"/>
</dbReference>
<dbReference type="InterPro" id="IPR055348">
    <property type="entry name" value="DctQ"/>
</dbReference>
<keyword evidence="12" id="KW-1185">Reference proteome</keyword>
<keyword evidence="5 9" id="KW-0812">Transmembrane</keyword>
<dbReference type="EMBL" id="ARYH01000001">
    <property type="protein sequence ID" value="KCZ86193.1"/>
    <property type="molecule type" value="Genomic_DNA"/>
</dbReference>
<feature type="transmembrane region" description="Helical" evidence="9">
    <location>
        <begin position="134"/>
        <end position="156"/>
    </location>
</feature>
<evidence type="ECO:0000313" key="12">
    <source>
        <dbReference type="Proteomes" id="UP000027446"/>
    </source>
</evidence>
<dbReference type="GO" id="GO:0022857">
    <property type="term" value="F:transmembrane transporter activity"/>
    <property type="evidence" value="ECO:0007669"/>
    <property type="project" value="UniProtKB-UniRule"/>
</dbReference>
<comment type="caution">
    <text evidence="11">The sequence shown here is derived from an EMBL/GenBank/DDBJ whole genome shotgun (WGS) entry which is preliminary data.</text>
</comment>
<dbReference type="Proteomes" id="UP000027446">
    <property type="component" value="Unassembled WGS sequence"/>
</dbReference>
<evidence type="ECO:0000256" key="9">
    <source>
        <dbReference type="RuleBase" id="RU369079"/>
    </source>
</evidence>